<evidence type="ECO:0000256" key="1">
    <source>
        <dbReference type="SAM" id="MobiDB-lite"/>
    </source>
</evidence>
<dbReference type="AlphaFoldDB" id="A0A812D6W1"/>
<dbReference type="Proteomes" id="UP000597762">
    <property type="component" value="Unassembled WGS sequence"/>
</dbReference>
<protein>
    <submittedName>
        <fullName evidence="2">Uncharacterized protein</fullName>
    </submittedName>
</protein>
<organism evidence="2 3">
    <name type="scientific">Acanthosepion pharaonis</name>
    <name type="common">Pharaoh cuttlefish</name>
    <name type="synonym">Sepia pharaonis</name>
    <dbReference type="NCBI Taxonomy" id="158019"/>
    <lineage>
        <taxon>Eukaryota</taxon>
        <taxon>Metazoa</taxon>
        <taxon>Spiralia</taxon>
        <taxon>Lophotrochozoa</taxon>
        <taxon>Mollusca</taxon>
        <taxon>Cephalopoda</taxon>
        <taxon>Coleoidea</taxon>
        <taxon>Decapodiformes</taxon>
        <taxon>Sepiida</taxon>
        <taxon>Sepiina</taxon>
        <taxon>Sepiidae</taxon>
        <taxon>Acanthosepion</taxon>
    </lineage>
</organism>
<keyword evidence="3" id="KW-1185">Reference proteome</keyword>
<sequence>MFFGRHIFSVPTPFPFLSPFGVFRGFKTPAPLCVGLVSIFPTRILRSQQPPFPNHHQIFFRKPQGFLGPRKGFFSPFFLSPRSNSFTKRGHFLTPREKKDPFPNRTPTSPFSPRVLGQTEKGEKISPPHGTGLLKTRREIPQKRHPRAQIFGETEETRGGPFPAIRRHRVSSFFFPPVRHSNDGAPGIPVPHPGGLMLFS</sequence>
<evidence type="ECO:0000313" key="3">
    <source>
        <dbReference type="Proteomes" id="UP000597762"/>
    </source>
</evidence>
<dbReference type="EMBL" id="CAHIKZ030002887">
    <property type="protein sequence ID" value="CAE1293350.1"/>
    <property type="molecule type" value="Genomic_DNA"/>
</dbReference>
<name>A0A812D6W1_ACAPH</name>
<comment type="caution">
    <text evidence="2">The sequence shown here is derived from an EMBL/GenBank/DDBJ whole genome shotgun (WGS) entry which is preliminary data.</text>
</comment>
<feature type="region of interest" description="Disordered" evidence="1">
    <location>
        <begin position="93"/>
        <end position="133"/>
    </location>
</feature>
<gene>
    <name evidence="2" type="ORF">SPHA_49754</name>
</gene>
<accession>A0A812D6W1</accession>
<proteinExistence type="predicted"/>
<evidence type="ECO:0000313" key="2">
    <source>
        <dbReference type="EMBL" id="CAE1293350.1"/>
    </source>
</evidence>
<reference evidence="2" key="1">
    <citation type="submission" date="2021-01" db="EMBL/GenBank/DDBJ databases">
        <authorList>
            <person name="Li R."/>
            <person name="Bekaert M."/>
        </authorList>
    </citation>
    <scope>NUCLEOTIDE SEQUENCE</scope>
    <source>
        <strain evidence="2">Farmed</strain>
    </source>
</reference>